<proteinExistence type="predicted"/>
<sequence>MLWMEKSLYLRIEELPGGTRPLPLLSGFSLTTAFRALGCFNPSETSDAYLILSNDRDEVWFICNRHLRTVYLLRGSNRSLLSTDIP</sequence>
<dbReference type="OrthoDB" id="8688621at2"/>
<keyword evidence="2" id="KW-1185">Reference proteome</keyword>
<dbReference type="RefSeq" id="WP_097098461.1">
    <property type="nucleotide sequence ID" value="NZ_OCMY01000003.1"/>
</dbReference>
<accession>A0A286DRG1</accession>
<dbReference type="EMBL" id="OCMY01000003">
    <property type="protein sequence ID" value="SOD61260.1"/>
    <property type="molecule type" value="Genomic_DNA"/>
</dbReference>
<protein>
    <submittedName>
        <fullName evidence="1">Uncharacterized protein</fullName>
    </submittedName>
</protein>
<organism evidence="1 2">
    <name type="scientific">Candidatus Pantoea floridensis</name>
    <dbReference type="NCBI Taxonomy" id="1938870"/>
    <lineage>
        <taxon>Bacteria</taxon>
        <taxon>Pseudomonadati</taxon>
        <taxon>Pseudomonadota</taxon>
        <taxon>Gammaproteobacteria</taxon>
        <taxon>Enterobacterales</taxon>
        <taxon>Erwiniaceae</taxon>
        <taxon>Pantoea</taxon>
    </lineage>
</organism>
<evidence type="ECO:0000313" key="2">
    <source>
        <dbReference type="Proteomes" id="UP000219271"/>
    </source>
</evidence>
<dbReference type="AlphaFoldDB" id="A0A286DRG1"/>
<evidence type="ECO:0000313" key="1">
    <source>
        <dbReference type="EMBL" id="SOD61260.1"/>
    </source>
</evidence>
<gene>
    <name evidence="1" type="ORF">SAMN06273570_5053</name>
</gene>
<reference evidence="2" key="1">
    <citation type="submission" date="2017-09" db="EMBL/GenBank/DDBJ databases">
        <authorList>
            <person name="Varghese N."/>
            <person name="Submissions S."/>
        </authorList>
    </citation>
    <scope>NUCLEOTIDE SEQUENCE [LARGE SCALE GENOMIC DNA]</scope>
    <source>
        <strain evidence="2">JKS000234</strain>
    </source>
</reference>
<dbReference type="Proteomes" id="UP000219271">
    <property type="component" value="Unassembled WGS sequence"/>
</dbReference>
<name>A0A286DRG1_9GAMM</name>